<name>A0ABU6Y3M7_9FABA</name>
<proteinExistence type="predicted"/>
<gene>
    <name evidence="1" type="ORF">PIB30_009182</name>
</gene>
<dbReference type="Proteomes" id="UP001341840">
    <property type="component" value="Unassembled WGS sequence"/>
</dbReference>
<reference evidence="1 2" key="1">
    <citation type="journal article" date="2023" name="Plants (Basel)">
        <title>Bridging the Gap: Combining Genomics and Transcriptomics Approaches to Understand Stylosanthes scabra, an Orphan Legume from the Brazilian Caatinga.</title>
        <authorList>
            <person name="Ferreira-Neto J.R.C."/>
            <person name="da Silva M.D."/>
            <person name="Binneck E."/>
            <person name="de Melo N.F."/>
            <person name="da Silva R.H."/>
            <person name="de Melo A.L.T.M."/>
            <person name="Pandolfi V."/>
            <person name="Bustamante F.O."/>
            <person name="Brasileiro-Vidal A.C."/>
            <person name="Benko-Iseppon A.M."/>
        </authorList>
    </citation>
    <scope>NUCLEOTIDE SEQUENCE [LARGE SCALE GENOMIC DNA]</scope>
    <source>
        <tissue evidence="1">Leaves</tissue>
    </source>
</reference>
<organism evidence="1 2">
    <name type="scientific">Stylosanthes scabra</name>
    <dbReference type="NCBI Taxonomy" id="79078"/>
    <lineage>
        <taxon>Eukaryota</taxon>
        <taxon>Viridiplantae</taxon>
        <taxon>Streptophyta</taxon>
        <taxon>Embryophyta</taxon>
        <taxon>Tracheophyta</taxon>
        <taxon>Spermatophyta</taxon>
        <taxon>Magnoliopsida</taxon>
        <taxon>eudicotyledons</taxon>
        <taxon>Gunneridae</taxon>
        <taxon>Pentapetalae</taxon>
        <taxon>rosids</taxon>
        <taxon>fabids</taxon>
        <taxon>Fabales</taxon>
        <taxon>Fabaceae</taxon>
        <taxon>Papilionoideae</taxon>
        <taxon>50 kb inversion clade</taxon>
        <taxon>dalbergioids sensu lato</taxon>
        <taxon>Dalbergieae</taxon>
        <taxon>Pterocarpus clade</taxon>
        <taxon>Stylosanthes</taxon>
    </lineage>
</organism>
<accession>A0ABU6Y3M7</accession>
<evidence type="ECO:0000313" key="2">
    <source>
        <dbReference type="Proteomes" id="UP001341840"/>
    </source>
</evidence>
<keyword evidence="2" id="KW-1185">Reference proteome</keyword>
<sequence>MRGGVRGAEWLECGKHGEGFSYAEGRNKGESGVGFALGARRRLRSNASGLFAFIRYESHGSALKAIGRMNGRVIEVVEKEFGSEVYSVQSHPDLQLECSASMEDTTSQSKVEETLVGYVQTPTRRGDHNLNFSIVGDPQLEARIEDRPLIFVNNINSWSDNGGIDIEVIRREAERAVVCA</sequence>
<evidence type="ECO:0000313" key="1">
    <source>
        <dbReference type="EMBL" id="MED6204441.1"/>
    </source>
</evidence>
<evidence type="ECO:0008006" key="3">
    <source>
        <dbReference type="Google" id="ProtNLM"/>
    </source>
</evidence>
<dbReference type="SUPFAM" id="SSF54928">
    <property type="entry name" value="RNA-binding domain, RBD"/>
    <property type="match status" value="1"/>
</dbReference>
<comment type="caution">
    <text evidence="1">The sequence shown here is derived from an EMBL/GenBank/DDBJ whole genome shotgun (WGS) entry which is preliminary data.</text>
</comment>
<protein>
    <recommendedName>
        <fullName evidence="3">RRM domain-containing protein</fullName>
    </recommendedName>
</protein>
<dbReference type="EMBL" id="JASCZI010241676">
    <property type="protein sequence ID" value="MED6204441.1"/>
    <property type="molecule type" value="Genomic_DNA"/>
</dbReference>
<dbReference type="InterPro" id="IPR035979">
    <property type="entry name" value="RBD_domain_sf"/>
</dbReference>